<gene>
    <name evidence="6" type="ORF">H9736_01755</name>
</gene>
<protein>
    <submittedName>
        <fullName evidence="6">Peptidoglycan DD-metalloendopeptidase family protein</fullName>
    </submittedName>
</protein>
<dbReference type="InterPro" id="IPR050570">
    <property type="entry name" value="Cell_wall_metabolism_enzyme"/>
</dbReference>
<dbReference type="EMBL" id="DXES01000035">
    <property type="protein sequence ID" value="HIX64953.1"/>
    <property type="molecule type" value="Genomic_DNA"/>
</dbReference>
<dbReference type="Proteomes" id="UP000886800">
    <property type="component" value="Unassembled WGS sequence"/>
</dbReference>
<dbReference type="CDD" id="cd12797">
    <property type="entry name" value="M23_peptidase"/>
    <property type="match status" value="1"/>
</dbReference>
<accession>A0A9D1WPW8</accession>
<dbReference type="CDD" id="cd00118">
    <property type="entry name" value="LysM"/>
    <property type="match status" value="1"/>
</dbReference>
<dbReference type="InterPro" id="IPR016047">
    <property type="entry name" value="M23ase_b-sheet_dom"/>
</dbReference>
<dbReference type="PANTHER" id="PTHR21666">
    <property type="entry name" value="PEPTIDASE-RELATED"/>
    <property type="match status" value="1"/>
</dbReference>
<feature type="region of interest" description="Disordered" evidence="2">
    <location>
        <begin position="1"/>
        <end position="23"/>
    </location>
</feature>
<dbReference type="Pfam" id="PF01476">
    <property type="entry name" value="LysM"/>
    <property type="match status" value="1"/>
</dbReference>
<comment type="caution">
    <text evidence="6">The sequence shown here is derived from an EMBL/GenBank/DDBJ whole genome shotgun (WGS) entry which is preliminary data.</text>
</comment>
<dbReference type="AlphaFoldDB" id="A0A9D1WPW8"/>
<dbReference type="InterPro" id="IPR036779">
    <property type="entry name" value="LysM_dom_sf"/>
</dbReference>
<dbReference type="SMART" id="SM01208">
    <property type="entry name" value="G5"/>
    <property type="match status" value="1"/>
</dbReference>
<dbReference type="SUPFAM" id="SSF51261">
    <property type="entry name" value="Duplicated hybrid motif"/>
    <property type="match status" value="1"/>
</dbReference>
<dbReference type="PROSITE" id="PS51782">
    <property type="entry name" value="LYSM"/>
    <property type="match status" value="1"/>
</dbReference>
<keyword evidence="3" id="KW-0812">Transmembrane</keyword>
<feature type="domain" description="G5" evidence="4">
    <location>
        <begin position="429"/>
        <end position="510"/>
    </location>
</feature>
<dbReference type="Gene3D" id="2.20.230.10">
    <property type="entry name" value="Resuscitation-promoting factor rpfb"/>
    <property type="match status" value="1"/>
</dbReference>
<dbReference type="InterPro" id="IPR018392">
    <property type="entry name" value="LysM"/>
</dbReference>
<evidence type="ECO:0000256" key="2">
    <source>
        <dbReference type="SAM" id="MobiDB-lite"/>
    </source>
</evidence>
<evidence type="ECO:0000259" key="5">
    <source>
        <dbReference type="PROSITE" id="PS51782"/>
    </source>
</evidence>
<dbReference type="Pfam" id="PF07501">
    <property type="entry name" value="G5"/>
    <property type="match status" value="1"/>
</dbReference>
<dbReference type="PANTHER" id="PTHR21666:SF270">
    <property type="entry name" value="MUREIN HYDROLASE ACTIVATOR ENVC"/>
    <property type="match status" value="1"/>
</dbReference>
<dbReference type="SUPFAM" id="SSF54106">
    <property type="entry name" value="LysM domain"/>
    <property type="match status" value="1"/>
</dbReference>
<name>A0A9D1WPW8_9FIRM</name>
<evidence type="ECO:0000313" key="6">
    <source>
        <dbReference type="EMBL" id="HIX64953.1"/>
    </source>
</evidence>
<dbReference type="Gene3D" id="3.10.350.10">
    <property type="entry name" value="LysM domain"/>
    <property type="match status" value="1"/>
</dbReference>
<proteinExistence type="predicted"/>
<feature type="domain" description="LysM" evidence="5">
    <location>
        <begin position="380"/>
        <end position="423"/>
    </location>
</feature>
<keyword evidence="1" id="KW-0732">Signal</keyword>
<dbReference type="InterPro" id="IPR011098">
    <property type="entry name" value="G5_dom"/>
</dbReference>
<reference evidence="6" key="2">
    <citation type="submission" date="2021-04" db="EMBL/GenBank/DDBJ databases">
        <authorList>
            <person name="Gilroy R."/>
        </authorList>
    </citation>
    <scope>NUCLEOTIDE SEQUENCE</scope>
    <source>
        <strain evidence="6">CHK188-5543</strain>
    </source>
</reference>
<dbReference type="SMART" id="SM00257">
    <property type="entry name" value="LysM"/>
    <property type="match status" value="1"/>
</dbReference>
<keyword evidence="3" id="KW-0472">Membrane</keyword>
<dbReference type="InterPro" id="IPR011055">
    <property type="entry name" value="Dup_hybrid_motif"/>
</dbReference>
<keyword evidence="3" id="KW-1133">Transmembrane helix</keyword>
<evidence type="ECO:0000259" key="4">
    <source>
        <dbReference type="PROSITE" id="PS51109"/>
    </source>
</evidence>
<dbReference type="PROSITE" id="PS51109">
    <property type="entry name" value="G5"/>
    <property type="match status" value="1"/>
</dbReference>
<dbReference type="GO" id="GO:0004222">
    <property type="term" value="F:metalloendopeptidase activity"/>
    <property type="evidence" value="ECO:0007669"/>
    <property type="project" value="TreeGrafter"/>
</dbReference>
<feature type="transmembrane region" description="Helical" evidence="3">
    <location>
        <begin position="142"/>
        <end position="162"/>
    </location>
</feature>
<organism evidence="6 7">
    <name type="scientific">Candidatus Anaerotruncus excrementipullorum</name>
    <dbReference type="NCBI Taxonomy" id="2838465"/>
    <lineage>
        <taxon>Bacteria</taxon>
        <taxon>Bacillati</taxon>
        <taxon>Bacillota</taxon>
        <taxon>Clostridia</taxon>
        <taxon>Eubacteriales</taxon>
        <taxon>Oscillospiraceae</taxon>
        <taxon>Anaerotruncus</taxon>
    </lineage>
</organism>
<dbReference type="Gene3D" id="2.70.70.10">
    <property type="entry name" value="Glucose Permease (Domain IIA)"/>
    <property type="match status" value="1"/>
</dbReference>
<evidence type="ECO:0000313" key="7">
    <source>
        <dbReference type="Proteomes" id="UP000886800"/>
    </source>
</evidence>
<reference evidence="6" key="1">
    <citation type="journal article" date="2021" name="PeerJ">
        <title>Extensive microbial diversity within the chicken gut microbiome revealed by metagenomics and culture.</title>
        <authorList>
            <person name="Gilroy R."/>
            <person name="Ravi A."/>
            <person name="Getino M."/>
            <person name="Pursley I."/>
            <person name="Horton D.L."/>
            <person name="Alikhan N.F."/>
            <person name="Baker D."/>
            <person name="Gharbi K."/>
            <person name="Hall N."/>
            <person name="Watson M."/>
            <person name="Adriaenssens E.M."/>
            <person name="Foster-Nyarko E."/>
            <person name="Jarju S."/>
            <person name="Secka A."/>
            <person name="Antonio M."/>
            <person name="Oren A."/>
            <person name="Chaudhuri R.R."/>
            <person name="La Ragione R."/>
            <person name="Hildebrand F."/>
            <person name="Pallen M.J."/>
        </authorList>
    </citation>
    <scope>NUCLEOTIDE SEQUENCE</scope>
    <source>
        <strain evidence="6">CHK188-5543</strain>
    </source>
</reference>
<evidence type="ECO:0000256" key="3">
    <source>
        <dbReference type="SAM" id="Phobius"/>
    </source>
</evidence>
<evidence type="ECO:0000256" key="1">
    <source>
        <dbReference type="ARBA" id="ARBA00022729"/>
    </source>
</evidence>
<dbReference type="Pfam" id="PF01551">
    <property type="entry name" value="Peptidase_M23"/>
    <property type="match status" value="1"/>
</dbReference>
<sequence length="650" mass="72307">MAWWKRDRNQAVSEQPEEGPEQRPAGLRERYFLAANAVYRYCYFVGIQLLRSTRGYRRHLVRLLERMGAELGRWFSRKKRAARQALGELRHSFLSPIQEVRDHWRLFSQQLQNAQRFGTGDTPARVVLRMVRLVFSAAGRMIGLLLSYLAPLAALMVLVAAVDYFSGLELALHVEYNGSNVGYIASEAVFDQAEQDMRDRMMLDDVLVADPTQEDVDQILEQAQQEQEQELQRQARIAPRFELAVVDREDGSLSNRAFNHLAGLVGIRVVSQDQLYTADELTNELIRAVAQSSAHPDGFAVEEASGLYIDEVYIGAVSDGQALLDALYRMKERYRTDEYPDADIQFIKKVELKAGLFPSDSIRSLGSILEILNKQERGERRYTVVEGDTPLTIAAKNGIALAELVQLNPDVETSLFPGDELLISQSVPYMGVQVRITVTEEEQIDYDITQQVNPDQNVGYTRVLQEGREGLQNVTYEVILVDGLETERNILNTERIQDPVTEIIEVGGNRPLEVIPQNSGAPVTSGAFAWPTSGSNTAGSPGWMGYYGHTGQDIAWSGCYGAPVYASASGTVVASGWGGWYGYRVIINHGGGYQTLYAHCSQLYVSVGQTVEQGQTIGAIGRTGNTTGPHLHFEVRINGTPVNPTPYLYG</sequence>